<accession>A0AAF0QHU4</accession>
<proteinExistence type="predicted"/>
<organism evidence="1 2">
    <name type="scientific">Solanum verrucosum</name>
    <dbReference type="NCBI Taxonomy" id="315347"/>
    <lineage>
        <taxon>Eukaryota</taxon>
        <taxon>Viridiplantae</taxon>
        <taxon>Streptophyta</taxon>
        <taxon>Embryophyta</taxon>
        <taxon>Tracheophyta</taxon>
        <taxon>Spermatophyta</taxon>
        <taxon>Magnoliopsida</taxon>
        <taxon>eudicotyledons</taxon>
        <taxon>Gunneridae</taxon>
        <taxon>Pentapetalae</taxon>
        <taxon>asterids</taxon>
        <taxon>lamiids</taxon>
        <taxon>Solanales</taxon>
        <taxon>Solanaceae</taxon>
        <taxon>Solanoideae</taxon>
        <taxon>Solaneae</taxon>
        <taxon>Solanum</taxon>
    </lineage>
</organism>
<name>A0AAF0QHU4_SOLVR</name>
<gene>
    <name evidence="1" type="ORF">MTR67_017384</name>
</gene>
<evidence type="ECO:0008006" key="3">
    <source>
        <dbReference type="Google" id="ProtNLM"/>
    </source>
</evidence>
<protein>
    <recommendedName>
        <fullName evidence="3">Retrotransposon gag domain-containing protein</fullName>
    </recommendedName>
</protein>
<evidence type="ECO:0000313" key="2">
    <source>
        <dbReference type="Proteomes" id="UP001234989"/>
    </source>
</evidence>
<reference evidence="1" key="1">
    <citation type="submission" date="2023-08" db="EMBL/GenBank/DDBJ databases">
        <title>A de novo genome assembly of Solanum verrucosum Schlechtendal, a Mexican diploid species geographically isolated from the other diploid A-genome species in potato relatives.</title>
        <authorList>
            <person name="Hosaka K."/>
        </authorList>
    </citation>
    <scope>NUCLEOTIDE SEQUENCE</scope>
    <source>
        <tissue evidence="1">Young leaves</tissue>
    </source>
</reference>
<dbReference type="AlphaFoldDB" id="A0AAF0QHU4"/>
<dbReference type="EMBL" id="CP133615">
    <property type="protein sequence ID" value="WMV23999.1"/>
    <property type="molecule type" value="Genomic_DNA"/>
</dbReference>
<evidence type="ECO:0000313" key="1">
    <source>
        <dbReference type="EMBL" id="WMV23999.1"/>
    </source>
</evidence>
<sequence>MFFPLEMREVKILEFINLCQGNMNVKEYALKFIQLSNYAQTMVSDSRARMSKIVSGASDLVVKECLTGMLVKEMDVSRLIVHAQKIEEEKPKE</sequence>
<keyword evidence="2" id="KW-1185">Reference proteome</keyword>
<dbReference type="Proteomes" id="UP001234989">
    <property type="component" value="Chromosome 4"/>
</dbReference>